<dbReference type="InterPro" id="IPR051469">
    <property type="entry name" value="FliN/MopA/SpaO"/>
</dbReference>
<keyword evidence="9" id="KW-0969">Cilium</keyword>
<reference evidence="9 10" key="1">
    <citation type="submission" date="2019-03" db="EMBL/GenBank/DDBJ databases">
        <title>Genomic Encyclopedia of Type Strains, Phase IV (KMG-IV): sequencing the most valuable type-strain genomes for metagenomic binning, comparative biology and taxonomic classification.</title>
        <authorList>
            <person name="Goeker M."/>
        </authorList>
    </citation>
    <scope>NUCLEOTIDE SEQUENCE [LARGE SCALE GENOMIC DNA]</scope>
    <source>
        <strain evidence="9 10">DSM 7445</strain>
    </source>
</reference>
<dbReference type="GO" id="GO:0009425">
    <property type="term" value="C:bacterial-type flagellum basal body"/>
    <property type="evidence" value="ECO:0007669"/>
    <property type="project" value="InterPro"/>
</dbReference>
<accession>A0A4V2UIW6</accession>
<keyword evidence="10" id="KW-1185">Reference proteome</keyword>
<keyword evidence="6" id="KW-0283">Flagellar rotation</keyword>
<dbReference type="Proteomes" id="UP000295382">
    <property type="component" value="Unassembled WGS sequence"/>
</dbReference>
<dbReference type="RefSeq" id="WP_132257814.1">
    <property type="nucleotide sequence ID" value="NZ_SLZQ01000003.1"/>
</dbReference>
<keyword evidence="4" id="KW-1003">Cell membrane</keyword>
<protein>
    <recommendedName>
        <fullName evidence="3">Flagellar motor switch protein FliN</fullName>
    </recommendedName>
</protein>
<dbReference type="SUPFAM" id="SSF101801">
    <property type="entry name" value="Surface presentation of antigens (SPOA)"/>
    <property type="match status" value="1"/>
</dbReference>
<evidence type="ECO:0000256" key="3">
    <source>
        <dbReference type="ARBA" id="ARBA00021897"/>
    </source>
</evidence>
<sequence>MTSQHQPHQNEENQIEVQPVALQPIEEQGARGKTLVNNGIKLIGNVKIKVRAVVGDAELTVAELFALKEGSSFKLDVPANAPIDLYLEDKLIAKGELVVVDDSFGIQVTEIQAEHANS</sequence>
<keyword evidence="7" id="KW-0472">Membrane</keyword>
<dbReference type="AlphaFoldDB" id="A0A4V2UIW6"/>
<comment type="caution">
    <text evidence="9">The sequence shown here is derived from an EMBL/GenBank/DDBJ whole genome shotgun (WGS) entry which is preliminary data.</text>
</comment>
<evidence type="ECO:0000256" key="1">
    <source>
        <dbReference type="ARBA" id="ARBA00004413"/>
    </source>
</evidence>
<evidence type="ECO:0000256" key="6">
    <source>
        <dbReference type="ARBA" id="ARBA00022779"/>
    </source>
</evidence>
<keyword evidence="9" id="KW-0966">Cell projection</keyword>
<dbReference type="Gene3D" id="2.30.330.10">
    <property type="entry name" value="SpoA-like"/>
    <property type="match status" value="1"/>
</dbReference>
<dbReference type="GO" id="GO:0006935">
    <property type="term" value="P:chemotaxis"/>
    <property type="evidence" value="ECO:0007669"/>
    <property type="project" value="UniProtKB-KW"/>
</dbReference>
<evidence type="ECO:0000259" key="8">
    <source>
        <dbReference type="Pfam" id="PF01052"/>
    </source>
</evidence>
<dbReference type="EMBL" id="SLZQ01000003">
    <property type="protein sequence ID" value="TCS37730.1"/>
    <property type="molecule type" value="Genomic_DNA"/>
</dbReference>
<dbReference type="InterPro" id="IPR036429">
    <property type="entry name" value="SpoA-like_sf"/>
</dbReference>
<dbReference type="PANTHER" id="PTHR43484">
    <property type="match status" value="1"/>
</dbReference>
<comment type="subcellular location">
    <subcellularLocation>
        <location evidence="1">Cell membrane</location>
        <topology evidence="1">Peripheral membrane protein</topology>
        <orientation evidence="1">Cytoplasmic side</orientation>
    </subcellularLocation>
</comment>
<comment type="similarity">
    <text evidence="2">Belongs to the FliN/MopA/SpaO family.</text>
</comment>
<keyword evidence="5" id="KW-0145">Chemotaxis</keyword>
<proteinExistence type="inferred from homology"/>
<evidence type="ECO:0000256" key="7">
    <source>
        <dbReference type="ARBA" id="ARBA00023136"/>
    </source>
</evidence>
<evidence type="ECO:0000256" key="5">
    <source>
        <dbReference type="ARBA" id="ARBA00022500"/>
    </source>
</evidence>
<feature type="domain" description="Flagellar motor switch protein FliN-like C-terminal" evidence="8">
    <location>
        <begin position="42"/>
        <end position="111"/>
    </location>
</feature>
<dbReference type="Pfam" id="PF01052">
    <property type="entry name" value="FliMN_C"/>
    <property type="match status" value="1"/>
</dbReference>
<evidence type="ECO:0000313" key="9">
    <source>
        <dbReference type="EMBL" id="TCS37730.1"/>
    </source>
</evidence>
<dbReference type="GO" id="GO:0005886">
    <property type="term" value="C:plasma membrane"/>
    <property type="evidence" value="ECO:0007669"/>
    <property type="project" value="UniProtKB-SubCell"/>
</dbReference>
<dbReference type="GO" id="GO:0003774">
    <property type="term" value="F:cytoskeletal motor activity"/>
    <property type="evidence" value="ECO:0007669"/>
    <property type="project" value="InterPro"/>
</dbReference>
<dbReference type="InterPro" id="IPR001543">
    <property type="entry name" value="FliN-like_C"/>
</dbReference>
<evidence type="ECO:0000256" key="2">
    <source>
        <dbReference type="ARBA" id="ARBA00009226"/>
    </source>
</evidence>
<evidence type="ECO:0000256" key="4">
    <source>
        <dbReference type="ARBA" id="ARBA00022475"/>
    </source>
</evidence>
<evidence type="ECO:0000313" key="10">
    <source>
        <dbReference type="Proteomes" id="UP000295382"/>
    </source>
</evidence>
<gene>
    <name evidence="9" type="ORF">EDC30_10322</name>
</gene>
<dbReference type="PRINTS" id="PR00956">
    <property type="entry name" value="FLGMOTORFLIN"/>
</dbReference>
<name>A0A4V2UIW6_PAULE</name>
<dbReference type="InterPro" id="IPR001172">
    <property type="entry name" value="FliN_T3SS_HrcQb"/>
</dbReference>
<dbReference type="GO" id="GO:0071973">
    <property type="term" value="P:bacterial-type flagellum-dependent cell motility"/>
    <property type="evidence" value="ECO:0007669"/>
    <property type="project" value="InterPro"/>
</dbReference>
<organism evidence="9 10">
    <name type="scientific">Paucimonas lemoignei</name>
    <name type="common">Pseudomonas lemoignei</name>
    <dbReference type="NCBI Taxonomy" id="29443"/>
    <lineage>
        <taxon>Bacteria</taxon>
        <taxon>Pseudomonadati</taxon>
        <taxon>Pseudomonadota</taxon>
        <taxon>Betaproteobacteria</taxon>
        <taxon>Burkholderiales</taxon>
        <taxon>Burkholderiaceae</taxon>
        <taxon>Paucimonas</taxon>
    </lineage>
</organism>
<dbReference type="PANTHER" id="PTHR43484:SF1">
    <property type="entry name" value="FLAGELLAR MOTOR SWITCH PROTEIN FLIN"/>
    <property type="match status" value="1"/>
</dbReference>
<dbReference type="OrthoDB" id="8820851at2"/>
<keyword evidence="9" id="KW-0282">Flagellum</keyword>